<evidence type="ECO:0000313" key="2">
    <source>
        <dbReference type="EMBL" id="KAF3228731.1"/>
    </source>
</evidence>
<accession>A0A7C8QZK0</accession>
<protein>
    <submittedName>
        <fullName evidence="2">Uncharacterized protein</fullName>
    </submittedName>
</protein>
<evidence type="ECO:0000256" key="1">
    <source>
        <dbReference type="SAM" id="MobiDB-lite"/>
    </source>
</evidence>
<proteinExistence type="predicted"/>
<name>A0A7C8QZK0_ORBOL</name>
<dbReference type="Proteomes" id="UP000472727">
    <property type="component" value="Unassembled WGS sequence"/>
</dbReference>
<dbReference type="EMBL" id="WIWS01000003">
    <property type="protein sequence ID" value="KAF3228731.1"/>
    <property type="molecule type" value="Genomic_DNA"/>
</dbReference>
<dbReference type="AlphaFoldDB" id="A0A7C8QZK0"/>
<comment type="caution">
    <text evidence="2">The sequence shown here is derived from an EMBL/GenBank/DDBJ whole genome shotgun (WGS) entry which is preliminary data.</text>
</comment>
<reference evidence="2 3" key="1">
    <citation type="submission" date="2019-06" db="EMBL/GenBank/DDBJ databases">
        <authorList>
            <person name="Palmer J.M."/>
        </authorList>
    </citation>
    <scope>NUCLEOTIDE SEQUENCE [LARGE SCALE GENOMIC DNA]</scope>
    <source>
        <strain evidence="2 3">TWF106</strain>
    </source>
</reference>
<feature type="region of interest" description="Disordered" evidence="1">
    <location>
        <begin position="31"/>
        <end position="50"/>
    </location>
</feature>
<organism evidence="2 3">
    <name type="scientific">Orbilia oligospora</name>
    <name type="common">Nematode-trapping fungus</name>
    <name type="synonym">Arthrobotrys oligospora</name>
    <dbReference type="NCBI Taxonomy" id="2813651"/>
    <lineage>
        <taxon>Eukaryota</taxon>
        <taxon>Fungi</taxon>
        <taxon>Dikarya</taxon>
        <taxon>Ascomycota</taxon>
        <taxon>Pezizomycotina</taxon>
        <taxon>Orbiliomycetes</taxon>
        <taxon>Orbiliales</taxon>
        <taxon>Orbiliaceae</taxon>
        <taxon>Orbilia</taxon>
    </lineage>
</organism>
<gene>
    <name evidence="2" type="ORF">TWF106_006250</name>
</gene>
<evidence type="ECO:0000313" key="3">
    <source>
        <dbReference type="Proteomes" id="UP000472727"/>
    </source>
</evidence>
<sequence>MPPRREAKAVSQDPPRRSLRISAVKGKTVVSTTAYRGPAPSDTEPESDVGLKEAGLLNLSSNDEGEKTDGYKEPLCLGKVARSLPTIHEGEEDLEEMELEEDIGDIEEGVMEIEISPDAVNSALRRELEDADLASEDDEPESEDNRGDEWNYLSEPGMYVFAPSKKLFYFNLFLTKREVEWATSMMRARPDDWEDQTFVWHLQGAQQRLSFHIIRSARNKIHERFDEVSTTVSNPQPYISISLPIWRLRKTQGVTKQLGSLTQIEKFAENFDLSAVLGCDKDIQNQLPLTAGEVLALLCAYNRHVRGLTHQIMCGLDILVASVLFESVPARCLNPGVVQDNLQFARMNAPRGNGTGYGTFGLDKQDDIALTSAGDDDAIRQHHIDRNFWSDCNIEPAVLLKVTITRRHKAIARRVEKMCPRLTELLCKFGLAYKIKRLCQRKGRKFWLCQVKVKSAGVGFKRWEARGRGRSAKKAIVDVGRKLLHNIGLDFRRHHF</sequence>